<accession>A0ABT6NTU6</accession>
<dbReference type="PANTHER" id="PTHR24198:SF165">
    <property type="entry name" value="ANKYRIN REPEAT-CONTAINING PROTEIN-RELATED"/>
    <property type="match status" value="1"/>
</dbReference>
<organism evidence="4 5">
    <name type="scientific">Polyangium sorediatum</name>
    <dbReference type="NCBI Taxonomy" id="889274"/>
    <lineage>
        <taxon>Bacteria</taxon>
        <taxon>Pseudomonadati</taxon>
        <taxon>Myxococcota</taxon>
        <taxon>Polyangia</taxon>
        <taxon>Polyangiales</taxon>
        <taxon>Polyangiaceae</taxon>
        <taxon>Polyangium</taxon>
    </lineage>
</organism>
<proteinExistence type="predicted"/>
<dbReference type="InterPro" id="IPR036770">
    <property type="entry name" value="Ankyrin_rpt-contain_sf"/>
</dbReference>
<protein>
    <submittedName>
        <fullName evidence="4">Ankyrin repeat domain-containing protein</fullName>
    </submittedName>
</protein>
<dbReference type="RefSeq" id="WP_136966402.1">
    <property type="nucleotide sequence ID" value="NZ_JARZHI010000016.1"/>
</dbReference>
<dbReference type="InterPro" id="IPR002110">
    <property type="entry name" value="Ankyrin_rpt"/>
</dbReference>
<reference evidence="4 5" key="1">
    <citation type="submission" date="2023-04" db="EMBL/GenBank/DDBJ databases">
        <title>The genome sequence of Polyangium sorediatum DSM14670.</title>
        <authorList>
            <person name="Zhang X."/>
        </authorList>
    </citation>
    <scope>NUCLEOTIDE SEQUENCE [LARGE SCALE GENOMIC DNA]</scope>
    <source>
        <strain evidence="4 5">DSM 14670</strain>
    </source>
</reference>
<keyword evidence="5" id="KW-1185">Reference proteome</keyword>
<dbReference type="Proteomes" id="UP001160301">
    <property type="component" value="Unassembled WGS sequence"/>
</dbReference>
<evidence type="ECO:0000313" key="4">
    <source>
        <dbReference type="EMBL" id="MDI1431751.1"/>
    </source>
</evidence>
<evidence type="ECO:0000256" key="3">
    <source>
        <dbReference type="PROSITE-ProRule" id="PRU00023"/>
    </source>
</evidence>
<evidence type="ECO:0000256" key="2">
    <source>
        <dbReference type="ARBA" id="ARBA00023043"/>
    </source>
</evidence>
<gene>
    <name evidence="4" type="ORF">QHF89_19805</name>
</gene>
<keyword evidence="2 3" id="KW-0040">ANK repeat</keyword>
<keyword evidence="1" id="KW-0677">Repeat</keyword>
<evidence type="ECO:0000313" key="5">
    <source>
        <dbReference type="Proteomes" id="UP001160301"/>
    </source>
</evidence>
<dbReference type="Gene3D" id="1.25.40.20">
    <property type="entry name" value="Ankyrin repeat-containing domain"/>
    <property type="match status" value="1"/>
</dbReference>
<dbReference type="PROSITE" id="PS50297">
    <property type="entry name" value="ANK_REP_REGION"/>
    <property type="match status" value="1"/>
</dbReference>
<comment type="caution">
    <text evidence="4">The sequence shown here is derived from an EMBL/GenBank/DDBJ whole genome shotgun (WGS) entry which is preliminary data.</text>
</comment>
<evidence type="ECO:0000256" key="1">
    <source>
        <dbReference type="ARBA" id="ARBA00022737"/>
    </source>
</evidence>
<dbReference type="EMBL" id="JARZHI010000016">
    <property type="protein sequence ID" value="MDI1431751.1"/>
    <property type="molecule type" value="Genomic_DNA"/>
</dbReference>
<name>A0ABT6NTU6_9BACT</name>
<dbReference type="PANTHER" id="PTHR24198">
    <property type="entry name" value="ANKYRIN REPEAT AND PROTEIN KINASE DOMAIN-CONTAINING PROTEIN"/>
    <property type="match status" value="1"/>
</dbReference>
<dbReference type="PROSITE" id="PS50088">
    <property type="entry name" value="ANK_REPEAT"/>
    <property type="match status" value="1"/>
</dbReference>
<dbReference type="SUPFAM" id="SSF48403">
    <property type="entry name" value="Ankyrin repeat"/>
    <property type="match status" value="1"/>
</dbReference>
<dbReference type="SMART" id="SM00248">
    <property type="entry name" value="ANK"/>
    <property type="match status" value="3"/>
</dbReference>
<dbReference type="Pfam" id="PF12796">
    <property type="entry name" value="Ank_2"/>
    <property type="match status" value="1"/>
</dbReference>
<sequence length="225" mass="23420">MTITPAGSAQALVAVLRHDDPSALAALLDNLPAKSPALVPMAALMKAHRSLDLLLSRGFSANETRVDGLAGLHLVRDAKMVRMLVAAGGDVNLASPGGTPLHLAAANAGPPVLKALLDAGADPNAICDRPPTRFTPLQIACELGRTQAVKALLARPPVHETCFFVTAEFVTRSEKKSLAVLDLLLAAFGADMQPPAGYDSLLHIASKARCADGVELLRRHGAAQP</sequence>
<feature type="repeat" description="ANK" evidence="3">
    <location>
        <begin position="96"/>
        <end position="128"/>
    </location>
</feature>